<dbReference type="GO" id="GO:0006749">
    <property type="term" value="P:glutathione metabolic process"/>
    <property type="evidence" value="ECO:0007669"/>
    <property type="project" value="TreeGrafter"/>
</dbReference>
<evidence type="ECO:0000313" key="6">
    <source>
        <dbReference type="Proteomes" id="UP000726737"/>
    </source>
</evidence>
<evidence type="ECO:0000256" key="3">
    <source>
        <dbReference type="ARBA" id="ARBA00047960"/>
    </source>
</evidence>
<dbReference type="PANTHER" id="PTHR11571">
    <property type="entry name" value="GLUTATHIONE S-TRANSFERASE"/>
    <property type="match status" value="1"/>
</dbReference>
<accession>A0A9P6Q1Z1</accession>
<dbReference type="InterPro" id="IPR036282">
    <property type="entry name" value="Glutathione-S-Trfase_C_sf"/>
</dbReference>
<dbReference type="PROSITE" id="PS50404">
    <property type="entry name" value="GST_NTER"/>
    <property type="match status" value="1"/>
</dbReference>
<dbReference type="PANTHER" id="PTHR11571:SF224">
    <property type="entry name" value="HEMATOPOIETIC PROSTAGLANDIN D SYNTHASE"/>
    <property type="match status" value="1"/>
</dbReference>
<name>A0A9P6Q1Z1_9FUNG</name>
<proteinExistence type="predicted"/>
<keyword evidence="2" id="KW-0808">Transferase</keyword>
<sequence length="282" mass="31486">MASSTPQSQSIILPPSTFTTRTRPELASAASAAPSTDGADVTYRILYLKLHGLAATTRIILAIAGVRWESIYPVDWATKKERTPLGAMPILYETHSSTGLTLEIPESEVIERYLGRKFGLFGKDAWEETAINVFYCSSNAVMSLYISKVLLAFPDTKARELEKFVKNAVPTWIIQHEKWLESNGTNGFYVGDQSELIKLTWYPIVFKTITQLSIADIRSVVCVDRFMTIPECKDMFSPEKTPGLFKLKANLEANPCYTAWITSPEFEAINVSTRQRLAVLSG</sequence>
<keyword evidence="6" id="KW-1185">Reference proteome</keyword>
<reference evidence="5" key="1">
    <citation type="journal article" date="2020" name="Fungal Divers.">
        <title>Resolving the Mortierellaceae phylogeny through synthesis of multi-gene phylogenetics and phylogenomics.</title>
        <authorList>
            <person name="Vandepol N."/>
            <person name="Liber J."/>
            <person name="Desiro A."/>
            <person name="Na H."/>
            <person name="Kennedy M."/>
            <person name="Barry K."/>
            <person name="Grigoriev I.V."/>
            <person name="Miller A.N."/>
            <person name="O'Donnell K."/>
            <person name="Stajich J.E."/>
            <person name="Bonito G."/>
        </authorList>
    </citation>
    <scope>NUCLEOTIDE SEQUENCE</scope>
    <source>
        <strain evidence="5">KOD948</strain>
    </source>
</reference>
<gene>
    <name evidence="5" type="ORF">BG011_003047</name>
</gene>
<dbReference type="Proteomes" id="UP000726737">
    <property type="component" value="Unassembled WGS sequence"/>
</dbReference>
<comment type="caution">
    <text evidence="5">The sequence shown here is derived from an EMBL/GenBank/DDBJ whole genome shotgun (WGS) entry which is preliminary data.</text>
</comment>
<protein>
    <recommendedName>
        <fullName evidence="1">glutathione transferase</fullName>
        <ecNumber evidence="1">2.5.1.18</ecNumber>
    </recommendedName>
</protein>
<dbReference type="InterPro" id="IPR036249">
    <property type="entry name" value="Thioredoxin-like_sf"/>
</dbReference>
<feature type="domain" description="GST N-terminal" evidence="4">
    <location>
        <begin position="41"/>
        <end position="122"/>
    </location>
</feature>
<dbReference type="InterPro" id="IPR004045">
    <property type="entry name" value="Glutathione_S-Trfase_N"/>
</dbReference>
<dbReference type="SUPFAM" id="SSF52833">
    <property type="entry name" value="Thioredoxin-like"/>
    <property type="match status" value="1"/>
</dbReference>
<dbReference type="InterPro" id="IPR050213">
    <property type="entry name" value="GST_superfamily"/>
</dbReference>
<comment type="catalytic activity">
    <reaction evidence="3">
        <text>RX + glutathione = an S-substituted glutathione + a halide anion + H(+)</text>
        <dbReference type="Rhea" id="RHEA:16437"/>
        <dbReference type="ChEBI" id="CHEBI:15378"/>
        <dbReference type="ChEBI" id="CHEBI:16042"/>
        <dbReference type="ChEBI" id="CHEBI:17792"/>
        <dbReference type="ChEBI" id="CHEBI:57925"/>
        <dbReference type="ChEBI" id="CHEBI:90779"/>
        <dbReference type="EC" id="2.5.1.18"/>
    </reaction>
</comment>
<evidence type="ECO:0000259" key="4">
    <source>
        <dbReference type="PROSITE" id="PS50404"/>
    </source>
</evidence>
<dbReference type="Gene3D" id="3.40.30.10">
    <property type="entry name" value="Glutaredoxin"/>
    <property type="match status" value="1"/>
</dbReference>
<dbReference type="SUPFAM" id="SSF47616">
    <property type="entry name" value="GST C-terminal domain-like"/>
    <property type="match status" value="1"/>
</dbReference>
<dbReference type="AlphaFoldDB" id="A0A9P6Q1Z1"/>
<dbReference type="EMBL" id="JAAAJA010000205">
    <property type="protein sequence ID" value="KAG0258826.1"/>
    <property type="molecule type" value="Genomic_DNA"/>
</dbReference>
<organism evidence="5 6">
    <name type="scientific">Mortierella polycephala</name>
    <dbReference type="NCBI Taxonomy" id="41804"/>
    <lineage>
        <taxon>Eukaryota</taxon>
        <taxon>Fungi</taxon>
        <taxon>Fungi incertae sedis</taxon>
        <taxon>Mucoromycota</taxon>
        <taxon>Mortierellomycotina</taxon>
        <taxon>Mortierellomycetes</taxon>
        <taxon>Mortierellales</taxon>
        <taxon>Mortierellaceae</taxon>
        <taxon>Mortierella</taxon>
    </lineage>
</organism>
<evidence type="ECO:0000256" key="2">
    <source>
        <dbReference type="ARBA" id="ARBA00022679"/>
    </source>
</evidence>
<dbReference type="EC" id="2.5.1.18" evidence="1"/>
<dbReference type="Gene3D" id="1.20.1050.10">
    <property type="match status" value="1"/>
</dbReference>
<evidence type="ECO:0000313" key="5">
    <source>
        <dbReference type="EMBL" id="KAG0258826.1"/>
    </source>
</evidence>
<evidence type="ECO:0000256" key="1">
    <source>
        <dbReference type="ARBA" id="ARBA00012452"/>
    </source>
</evidence>
<dbReference type="OrthoDB" id="414243at2759"/>
<dbReference type="GO" id="GO:0004364">
    <property type="term" value="F:glutathione transferase activity"/>
    <property type="evidence" value="ECO:0007669"/>
    <property type="project" value="UniProtKB-EC"/>
</dbReference>